<dbReference type="RefSeq" id="WP_183275281.1">
    <property type="nucleotide sequence ID" value="NZ_JACHXV010000008.1"/>
</dbReference>
<keyword evidence="4" id="KW-0547">Nucleotide-binding</keyword>
<dbReference type="PANTHER" id="PTHR30024">
    <property type="entry name" value="ALIPHATIC SULFONATES-BINDING PROTEIN-RELATED"/>
    <property type="match status" value="1"/>
</dbReference>
<comment type="caution">
    <text evidence="4">The sequence shown here is derived from an EMBL/GenBank/DDBJ whole genome shotgun (WGS) entry which is preliminary data.</text>
</comment>
<dbReference type="AlphaFoldDB" id="A0A839UXI5"/>
<keyword evidence="3" id="KW-0732">Signal</keyword>
<evidence type="ECO:0000313" key="5">
    <source>
        <dbReference type="Proteomes" id="UP000557688"/>
    </source>
</evidence>
<proteinExistence type="inferred from homology"/>
<dbReference type="Gene3D" id="3.40.190.10">
    <property type="entry name" value="Periplasmic binding protein-like II"/>
    <property type="match status" value="2"/>
</dbReference>
<dbReference type="EMBL" id="JACHXV010000008">
    <property type="protein sequence ID" value="MBB3174476.1"/>
    <property type="molecule type" value="Genomic_DNA"/>
</dbReference>
<organism evidence="4 5">
    <name type="scientific">Endobacter medicaginis</name>
    <dbReference type="NCBI Taxonomy" id="1181271"/>
    <lineage>
        <taxon>Bacteria</taxon>
        <taxon>Pseudomonadati</taxon>
        <taxon>Pseudomonadota</taxon>
        <taxon>Alphaproteobacteria</taxon>
        <taxon>Acetobacterales</taxon>
        <taxon>Acetobacteraceae</taxon>
        <taxon>Endobacter</taxon>
    </lineage>
</organism>
<gene>
    <name evidence="4" type="ORF">FHR90_002317</name>
</gene>
<name>A0A839UXI5_9PROT</name>
<keyword evidence="5" id="KW-1185">Reference proteome</keyword>
<evidence type="ECO:0000256" key="1">
    <source>
        <dbReference type="ARBA" id="ARBA00004418"/>
    </source>
</evidence>
<comment type="similarity">
    <text evidence="2">Belongs to the bacterial solute-binding protein SsuA/TauA family.</text>
</comment>
<accession>A0A839UXI5</accession>
<dbReference type="PANTHER" id="PTHR30024:SF47">
    <property type="entry name" value="TAURINE-BINDING PERIPLASMIC PROTEIN"/>
    <property type="match status" value="1"/>
</dbReference>
<dbReference type="Pfam" id="PF13379">
    <property type="entry name" value="NMT1_2"/>
    <property type="match status" value="1"/>
</dbReference>
<dbReference type="SUPFAM" id="SSF53850">
    <property type="entry name" value="Periplasmic binding protein-like II"/>
    <property type="match status" value="1"/>
</dbReference>
<dbReference type="GO" id="GO:0005524">
    <property type="term" value="F:ATP binding"/>
    <property type="evidence" value="ECO:0007669"/>
    <property type="project" value="UniProtKB-KW"/>
</dbReference>
<dbReference type="Proteomes" id="UP000557688">
    <property type="component" value="Unassembled WGS sequence"/>
</dbReference>
<sequence>MSDDAARSLRIGLLQLADSAPVMVARAFGLFARHGIAAEIAVEPSWANLADKLTWGMLDAAVMFAPLAIITATGARGRAVPLHLAQPLSRGGNMIVLRGERSASFAAWARGLGRLPRIAVVHIHSTHHLILRRFLATQGVEPENGIELLVMPPVNIVEALEAGEIDGFCAGAPWGAEAIGRSLGFEIAGSRHLVPGHLEKSLFVAASWLDADPSRLARLGHALREARALCADPANHNDIAALLTAPIAEGGLGLPLGATASAFAADLQSGERLDFRPVEPVTVQDLAWQLSDMRRLGWMADDALPFALIEPAPLP</sequence>
<evidence type="ECO:0000313" key="4">
    <source>
        <dbReference type="EMBL" id="MBB3174476.1"/>
    </source>
</evidence>
<evidence type="ECO:0000256" key="2">
    <source>
        <dbReference type="ARBA" id="ARBA00010742"/>
    </source>
</evidence>
<dbReference type="GO" id="GO:0042597">
    <property type="term" value="C:periplasmic space"/>
    <property type="evidence" value="ECO:0007669"/>
    <property type="project" value="UniProtKB-SubCell"/>
</dbReference>
<evidence type="ECO:0000256" key="3">
    <source>
        <dbReference type="ARBA" id="ARBA00022729"/>
    </source>
</evidence>
<comment type="subcellular location">
    <subcellularLocation>
        <location evidence="1">Periplasm</location>
    </subcellularLocation>
</comment>
<keyword evidence="4" id="KW-0067">ATP-binding</keyword>
<reference evidence="4 5" key="1">
    <citation type="submission" date="2020-08" db="EMBL/GenBank/DDBJ databases">
        <title>Genomic Encyclopedia of Type Strains, Phase III (KMG-III): the genomes of soil and plant-associated and newly described type strains.</title>
        <authorList>
            <person name="Whitman W."/>
        </authorList>
    </citation>
    <scope>NUCLEOTIDE SEQUENCE [LARGE SCALE GENOMIC DNA]</scope>
    <source>
        <strain evidence="4 5">CECT 8088</strain>
    </source>
</reference>
<protein>
    <submittedName>
        <fullName evidence="4">NitT/TauT family transport system ATP-binding protein</fullName>
    </submittedName>
</protein>